<sequence length="204" mass="21318">MPTEPDFNLHDVTFSVPGLRSHRTRPSLPLHAAGLLSFAATFLWLPHTTNPLHRGVGGPFQFLTVIALSLSAVVFALGLAADIKRSSSSSTTLSSLKTGLSAMCATPLALLVGVLYWSSRAGRCGALGSARARGAVRAGLGASRGAGRGVDVGLDAAEPSPVEHERQGLEKMSKSDMSITCLASACLMAGNTAVLKYLYRQVNK</sequence>
<dbReference type="PANTHER" id="PTHR10989">
    <property type="entry name" value="ANDROGEN-INDUCED PROTEIN 1-RELATED"/>
    <property type="match status" value="1"/>
</dbReference>
<dbReference type="InterPro" id="IPR006838">
    <property type="entry name" value="ADTRP_AIG1"/>
</dbReference>
<comment type="caution">
    <text evidence="6">The sequence shown here is derived from an EMBL/GenBank/DDBJ whole genome shotgun (WGS) entry which is preliminary data.</text>
</comment>
<keyword evidence="4 5" id="KW-0472">Membrane</keyword>
<organism evidence="6 7">
    <name type="scientific">Apiospora aurea</name>
    <dbReference type="NCBI Taxonomy" id="335848"/>
    <lineage>
        <taxon>Eukaryota</taxon>
        <taxon>Fungi</taxon>
        <taxon>Dikarya</taxon>
        <taxon>Ascomycota</taxon>
        <taxon>Pezizomycotina</taxon>
        <taxon>Sordariomycetes</taxon>
        <taxon>Xylariomycetidae</taxon>
        <taxon>Amphisphaeriales</taxon>
        <taxon>Apiosporaceae</taxon>
        <taxon>Apiospora</taxon>
    </lineage>
</organism>
<keyword evidence="3 5" id="KW-1133">Transmembrane helix</keyword>
<evidence type="ECO:0000313" key="7">
    <source>
        <dbReference type="Proteomes" id="UP001391051"/>
    </source>
</evidence>
<feature type="transmembrane region" description="Helical" evidence="5">
    <location>
        <begin position="28"/>
        <end position="47"/>
    </location>
</feature>
<reference evidence="6 7" key="1">
    <citation type="submission" date="2023-01" db="EMBL/GenBank/DDBJ databases">
        <title>Analysis of 21 Apiospora genomes using comparative genomics revels a genus with tremendous synthesis potential of carbohydrate active enzymes and secondary metabolites.</title>
        <authorList>
            <person name="Sorensen T."/>
        </authorList>
    </citation>
    <scope>NUCLEOTIDE SEQUENCE [LARGE SCALE GENOMIC DNA]</scope>
    <source>
        <strain evidence="6 7">CBS 24483</strain>
    </source>
</reference>
<gene>
    <name evidence="6" type="ORF">PG986_010373</name>
</gene>
<evidence type="ECO:0000256" key="3">
    <source>
        <dbReference type="ARBA" id="ARBA00022989"/>
    </source>
</evidence>
<comment type="subcellular location">
    <subcellularLocation>
        <location evidence="1">Endomembrane system</location>
        <topology evidence="1">Multi-pass membrane protein</topology>
    </subcellularLocation>
</comment>
<evidence type="ECO:0000256" key="4">
    <source>
        <dbReference type="ARBA" id="ARBA00023136"/>
    </source>
</evidence>
<feature type="transmembrane region" description="Helical" evidence="5">
    <location>
        <begin position="100"/>
        <end position="118"/>
    </location>
</feature>
<dbReference type="PANTHER" id="PTHR10989:SF16">
    <property type="entry name" value="AT02829P-RELATED"/>
    <property type="match status" value="1"/>
</dbReference>
<name>A0ABR1Q221_9PEZI</name>
<dbReference type="Pfam" id="PF04750">
    <property type="entry name" value="Far-17a_AIG1"/>
    <property type="match status" value="1"/>
</dbReference>
<feature type="transmembrane region" description="Helical" evidence="5">
    <location>
        <begin position="59"/>
        <end position="80"/>
    </location>
</feature>
<dbReference type="Proteomes" id="UP001391051">
    <property type="component" value="Unassembled WGS sequence"/>
</dbReference>
<evidence type="ECO:0000256" key="1">
    <source>
        <dbReference type="ARBA" id="ARBA00004127"/>
    </source>
</evidence>
<dbReference type="RefSeq" id="XP_066696086.1">
    <property type="nucleotide sequence ID" value="XM_066846595.1"/>
</dbReference>
<dbReference type="EMBL" id="JAQQWE010000007">
    <property type="protein sequence ID" value="KAK7946052.1"/>
    <property type="molecule type" value="Genomic_DNA"/>
</dbReference>
<proteinExistence type="predicted"/>
<keyword evidence="7" id="KW-1185">Reference proteome</keyword>
<accession>A0ABR1Q221</accession>
<evidence type="ECO:0000256" key="5">
    <source>
        <dbReference type="SAM" id="Phobius"/>
    </source>
</evidence>
<keyword evidence="2 5" id="KW-0812">Transmembrane</keyword>
<protein>
    <submittedName>
        <fullName evidence="6">FAR-17a/AIG1-like protein</fullName>
    </submittedName>
</protein>
<dbReference type="GeneID" id="92079657"/>
<evidence type="ECO:0000256" key="2">
    <source>
        <dbReference type="ARBA" id="ARBA00022692"/>
    </source>
</evidence>
<evidence type="ECO:0000313" key="6">
    <source>
        <dbReference type="EMBL" id="KAK7946052.1"/>
    </source>
</evidence>